<dbReference type="PANTHER" id="PTHR30136">
    <property type="entry name" value="HELIX-TURN-HELIX TRANSCRIPTIONAL REGULATOR, ICLR FAMILY"/>
    <property type="match status" value="1"/>
</dbReference>
<dbReference type="AlphaFoldDB" id="A0A5A7M7Y4"/>
<reference evidence="6 7" key="1">
    <citation type="journal article" date="2019" name="Microbiol. Resour. Announc.">
        <title>Draft Genome Sequence of Comamonas testosteroni TA441, a Bacterium That Has a Cryptic Phenol Degradation Gene Cluster.</title>
        <authorList>
            <person name="Arai H."/>
            <person name="Ishii M."/>
        </authorList>
    </citation>
    <scope>NUCLEOTIDE SEQUENCE [LARGE SCALE GENOMIC DNA]</scope>
    <source>
        <strain evidence="6 7">TA441</strain>
    </source>
</reference>
<dbReference type="InterPro" id="IPR005471">
    <property type="entry name" value="Tscrpt_reg_IclR_N"/>
</dbReference>
<evidence type="ECO:0000256" key="2">
    <source>
        <dbReference type="ARBA" id="ARBA00023125"/>
    </source>
</evidence>
<keyword evidence="1" id="KW-0805">Transcription regulation</keyword>
<dbReference type="InterPro" id="IPR014757">
    <property type="entry name" value="Tscrpt_reg_IclR_C"/>
</dbReference>
<dbReference type="GO" id="GO:0003677">
    <property type="term" value="F:DNA binding"/>
    <property type="evidence" value="ECO:0007669"/>
    <property type="project" value="UniProtKB-KW"/>
</dbReference>
<organism evidence="6 7">
    <name type="scientific">Comamonas testosteroni</name>
    <name type="common">Pseudomonas testosteroni</name>
    <dbReference type="NCBI Taxonomy" id="285"/>
    <lineage>
        <taxon>Bacteria</taxon>
        <taxon>Pseudomonadati</taxon>
        <taxon>Pseudomonadota</taxon>
        <taxon>Betaproteobacteria</taxon>
        <taxon>Burkholderiales</taxon>
        <taxon>Comamonadaceae</taxon>
        <taxon>Comamonas</taxon>
    </lineage>
</organism>
<evidence type="ECO:0000259" key="5">
    <source>
        <dbReference type="PROSITE" id="PS51078"/>
    </source>
</evidence>
<keyword evidence="2" id="KW-0238">DNA-binding</keyword>
<dbReference type="PANTHER" id="PTHR30136:SF34">
    <property type="entry name" value="TRANSCRIPTIONAL REGULATOR"/>
    <property type="match status" value="1"/>
</dbReference>
<evidence type="ECO:0000256" key="1">
    <source>
        <dbReference type="ARBA" id="ARBA00023015"/>
    </source>
</evidence>
<evidence type="ECO:0000256" key="3">
    <source>
        <dbReference type="ARBA" id="ARBA00023163"/>
    </source>
</evidence>
<dbReference type="InterPro" id="IPR036390">
    <property type="entry name" value="WH_DNA-bd_sf"/>
</dbReference>
<dbReference type="Pfam" id="PF01614">
    <property type="entry name" value="IclR_C"/>
    <property type="match status" value="1"/>
</dbReference>
<dbReference type="InterPro" id="IPR036388">
    <property type="entry name" value="WH-like_DNA-bd_sf"/>
</dbReference>
<comment type="caution">
    <text evidence="6">The sequence shown here is derived from an EMBL/GenBank/DDBJ whole genome shotgun (WGS) entry which is preliminary data.</text>
</comment>
<dbReference type="EMBL" id="BKBW01000001">
    <property type="protein sequence ID" value="GEQ73822.1"/>
    <property type="molecule type" value="Genomic_DNA"/>
</dbReference>
<gene>
    <name evidence="6" type="primary">pcaR_1</name>
    <name evidence="6" type="ORF">CTTA_0827</name>
</gene>
<dbReference type="Gene3D" id="3.30.450.40">
    <property type="match status" value="1"/>
</dbReference>
<evidence type="ECO:0000313" key="6">
    <source>
        <dbReference type="EMBL" id="GEQ73822.1"/>
    </source>
</evidence>
<dbReference type="Gene3D" id="1.10.10.10">
    <property type="entry name" value="Winged helix-like DNA-binding domain superfamily/Winged helix DNA-binding domain"/>
    <property type="match status" value="1"/>
</dbReference>
<dbReference type="PROSITE" id="PS51078">
    <property type="entry name" value="ICLR_ED"/>
    <property type="match status" value="1"/>
</dbReference>
<evidence type="ECO:0000259" key="4">
    <source>
        <dbReference type="PROSITE" id="PS51077"/>
    </source>
</evidence>
<name>A0A5A7M7Y4_COMTE</name>
<proteinExistence type="predicted"/>
<dbReference type="Proteomes" id="UP000323105">
    <property type="component" value="Unassembled WGS sequence"/>
</dbReference>
<evidence type="ECO:0000313" key="7">
    <source>
        <dbReference type="Proteomes" id="UP000323105"/>
    </source>
</evidence>
<dbReference type="PROSITE" id="PS51077">
    <property type="entry name" value="HTH_ICLR"/>
    <property type="match status" value="1"/>
</dbReference>
<sequence>MLSLARGLQVLLAFSEKQNPSSIAEIARRTGLDRAVARRCIHTLECLDLVRRDGTRYLLDVNVLNLGHAYFSSIELVQRAQPVLDALGEVVHTNCALAMLNRSDVVYLVRTQSRRLTQRSLGMGSRLPAHCTSLGRVLLAQLDKEDMDEYFKQASLPRLTAHTVTDETTLRGVLSQVRSAGFAIVNQEVELDLVGIAIPVKMRGFPAKLALSVTISPRYTPANELKARYLERMSETAVLLESM</sequence>
<feature type="domain" description="HTH iclR-type" evidence="4">
    <location>
        <begin position="1"/>
        <end position="61"/>
    </location>
</feature>
<dbReference type="GO" id="GO:0003700">
    <property type="term" value="F:DNA-binding transcription factor activity"/>
    <property type="evidence" value="ECO:0007669"/>
    <property type="project" value="TreeGrafter"/>
</dbReference>
<feature type="domain" description="IclR-ED" evidence="5">
    <location>
        <begin position="62"/>
        <end position="243"/>
    </location>
</feature>
<dbReference type="InterPro" id="IPR029016">
    <property type="entry name" value="GAF-like_dom_sf"/>
</dbReference>
<keyword evidence="3" id="KW-0804">Transcription</keyword>
<dbReference type="SUPFAM" id="SSF55781">
    <property type="entry name" value="GAF domain-like"/>
    <property type="match status" value="1"/>
</dbReference>
<dbReference type="SMART" id="SM00346">
    <property type="entry name" value="HTH_ICLR"/>
    <property type="match status" value="1"/>
</dbReference>
<dbReference type="SUPFAM" id="SSF46785">
    <property type="entry name" value="Winged helix' DNA-binding domain"/>
    <property type="match status" value="1"/>
</dbReference>
<accession>A0A5A7M7Y4</accession>
<dbReference type="Pfam" id="PF09339">
    <property type="entry name" value="HTH_IclR"/>
    <property type="match status" value="1"/>
</dbReference>
<protein>
    <submittedName>
        <fullName evidence="6">Transcriptional regulator</fullName>
    </submittedName>
</protein>
<dbReference type="GO" id="GO:0045892">
    <property type="term" value="P:negative regulation of DNA-templated transcription"/>
    <property type="evidence" value="ECO:0007669"/>
    <property type="project" value="TreeGrafter"/>
</dbReference>
<dbReference type="InterPro" id="IPR050707">
    <property type="entry name" value="HTH_MetabolicPath_Reg"/>
</dbReference>